<accession>A0ABP8MLC4</accession>
<evidence type="ECO:0000313" key="3">
    <source>
        <dbReference type="Proteomes" id="UP001500840"/>
    </source>
</evidence>
<sequence>MQHIRIEYTENIISRTIQGAWQEMSFVVRVDNLSYQKHVAIHWCGEEGEWHIDEASYRCTLPDGSELWYACIRRPLTSEHSLPGNIRYSVSYECAGRTFWDNNHGRDYKVDADSGVIVYRDVPIQHLFYDPVLQGGKVSLSIDSAVRSSLHAKNVRIHWSTDKWKTSHVTRCFKRPNHWDLVRGSVARNPNRYGWEIWTGRLPIHHSYRVEYAIESETDHGVVWDNCHGANYQSRRSTLRVLTLNLHCYQENDQEYKFKQIAQAIQDFQIDLVCLQEVAENWNDGNGDWASNAARRINSFLPFPYHLHTDYSHLGFDRFREGVAILSRHEFSATDSGYVSDSQDIYDIHARRVVMAQVHVPYFGPVNLFSAHLSWPEDGFYPQFDRTRQWADERHDENVAATLICGDFNIKAGSGAYCHIVNSSEYEDQYLKTVNRPAFDQVYCDRVQDIEGAIGHDGRIDYIFLKKGSRVQSINGLELFTDHSYGRVSDHTGYYVEFELT</sequence>
<comment type="caution">
    <text evidence="2">The sequence shown here is derived from an EMBL/GenBank/DDBJ whole genome shotgun (WGS) entry which is preliminary data.</text>
</comment>
<organism evidence="2 3">
    <name type="scientific">Novipirellula rosea</name>
    <dbReference type="NCBI Taxonomy" id="1031540"/>
    <lineage>
        <taxon>Bacteria</taxon>
        <taxon>Pseudomonadati</taxon>
        <taxon>Planctomycetota</taxon>
        <taxon>Planctomycetia</taxon>
        <taxon>Pirellulales</taxon>
        <taxon>Pirellulaceae</taxon>
        <taxon>Novipirellula</taxon>
    </lineage>
</organism>
<dbReference type="EMBL" id="BAABGA010000024">
    <property type="protein sequence ID" value="GAA4451336.1"/>
    <property type="molecule type" value="Genomic_DNA"/>
</dbReference>
<evidence type="ECO:0000259" key="1">
    <source>
        <dbReference type="PROSITE" id="PS51159"/>
    </source>
</evidence>
<dbReference type="SUPFAM" id="SSF56219">
    <property type="entry name" value="DNase I-like"/>
    <property type="match status" value="1"/>
</dbReference>
<dbReference type="InterPro" id="IPR036691">
    <property type="entry name" value="Endo/exonu/phosph_ase_sf"/>
</dbReference>
<dbReference type="PROSITE" id="PS51159">
    <property type="entry name" value="CBM21"/>
    <property type="match status" value="1"/>
</dbReference>
<evidence type="ECO:0000313" key="2">
    <source>
        <dbReference type="EMBL" id="GAA4451336.1"/>
    </source>
</evidence>
<dbReference type="InterPro" id="IPR005036">
    <property type="entry name" value="CBM21_dom"/>
</dbReference>
<protein>
    <recommendedName>
        <fullName evidence="1">CBM21 domain-containing protein</fullName>
    </recommendedName>
</protein>
<dbReference type="InterPro" id="IPR051916">
    <property type="entry name" value="GPI-anchor_lipid_remodeler"/>
</dbReference>
<dbReference type="PANTHER" id="PTHR14859:SF1">
    <property type="entry name" value="PGAP2-INTERACTING PROTEIN"/>
    <property type="match status" value="1"/>
</dbReference>
<dbReference type="InterPro" id="IPR005135">
    <property type="entry name" value="Endo/exonuclease/phosphatase"/>
</dbReference>
<dbReference type="InterPro" id="IPR038175">
    <property type="entry name" value="CBM21_dom_sf"/>
</dbReference>
<dbReference type="Gene3D" id="2.60.40.2440">
    <property type="entry name" value="Carbohydrate binding type-21 domain"/>
    <property type="match status" value="2"/>
</dbReference>
<dbReference type="Proteomes" id="UP001500840">
    <property type="component" value="Unassembled WGS sequence"/>
</dbReference>
<gene>
    <name evidence="2" type="ORF">GCM10023156_18830</name>
</gene>
<dbReference type="Gene3D" id="3.60.10.10">
    <property type="entry name" value="Endonuclease/exonuclease/phosphatase"/>
    <property type="match status" value="1"/>
</dbReference>
<dbReference type="Pfam" id="PF03370">
    <property type="entry name" value="CBM_21"/>
    <property type="match status" value="2"/>
</dbReference>
<proteinExistence type="predicted"/>
<name>A0ABP8MLC4_9BACT</name>
<reference evidence="3" key="1">
    <citation type="journal article" date="2019" name="Int. J. Syst. Evol. Microbiol.">
        <title>The Global Catalogue of Microorganisms (GCM) 10K type strain sequencing project: providing services to taxonomists for standard genome sequencing and annotation.</title>
        <authorList>
            <consortium name="The Broad Institute Genomics Platform"/>
            <consortium name="The Broad Institute Genome Sequencing Center for Infectious Disease"/>
            <person name="Wu L."/>
            <person name="Ma J."/>
        </authorList>
    </citation>
    <scope>NUCLEOTIDE SEQUENCE [LARGE SCALE GENOMIC DNA]</scope>
    <source>
        <strain evidence="3">JCM 17759</strain>
    </source>
</reference>
<keyword evidence="3" id="KW-1185">Reference proteome</keyword>
<dbReference type="Pfam" id="PF03372">
    <property type="entry name" value="Exo_endo_phos"/>
    <property type="match status" value="1"/>
</dbReference>
<feature type="domain" description="CBM21" evidence="1">
    <location>
        <begin position="1"/>
        <end position="111"/>
    </location>
</feature>
<dbReference type="RefSeq" id="WP_339942392.1">
    <property type="nucleotide sequence ID" value="NZ_BAABGA010000024.1"/>
</dbReference>
<dbReference type="PANTHER" id="PTHR14859">
    <property type="entry name" value="CALCOFLUOR WHITE HYPERSENSITIVE PROTEIN PRECURSOR"/>
    <property type="match status" value="1"/>
</dbReference>